<gene>
    <name evidence="2" type="ORF">SAMN05660923_02971</name>
</gene>
<sequence length="51" mass="5961">MFTISEESVAASEELSSQAEVPRQLVKKFRLKNTYTSIILMRNLVQKLLRY</sequence>
<name>A0A1H3ESG2_9FIRM</name>
<dbReference type="AlphaFoldDB" id="A0A1H3ESG2"/>
<reference evidence="2 3" key="1">
    <citation type="submission" date="2016-10" db="EMBL/GenBank/DDBJ databases">
        <authorList>
            <person name="de Groot N.N."/>
        </authorList>
    </citation>
    <scope>NUCLEOTIDE SEQUENCE [LARGE SCALE GENOMIC DNA]</scope>
    <source>
        <strain evidence="2 3">DSM 23310</strain>
    </source>
</reference>
<organism evidence="2 3">
    <name type="scientific">Tepidimicrobium xylanilyticum</name>
    <dbReference type="NCBI Taxonomy" id="1123352"/>
    <lineage>
        <taxon>Bacteria</taxon>
        <taxon>Bacillati</taxon>
        <taxon>Bacillota</taxon>
        <taxon>Tissierellia</taxon>
        <taxon>Tissierellales</taxon>
        <taxon>Tepidimicrobiaceae</taxon>
        <taxon>Tepidimicrobium</taxon>
    </lineage>
</organism>
<keyword evidence="3" id="KW-1185">Reference proteome</keyword>
<dbReference type="Proteomes" id="UP000198828">
    <property type="component" value="Unassembled WGS sequence"/>
</dbReference>
<proteinExistence type="predicted"/>
<accession>A0A1H3ESG2</accession>
<protein>
    <submittedName>
        <fullName evidence="2">Uncharacterized protein</fullName>
    </submittedName>
</protein>
<dbReference type="EMBL" id="FNNG01000022">
    <property type="protein sequence ID" value="SDX80859.1"/>
    <property type="molecule type" value="Genomic_DNA"/>
</dbReference>
<evidence type="ECO:0000313" key="2">
    <source>
        <dbReference type="EMBL" id="SDX80859.1"/>
    </source>
</evidence>
<feature type="region of interest" description="Disordered" evidence="1">
    <location>
        <begin position="1"/>
        <end position="20"/>
    </location>
</feature>
<evidence type="ECO:0000256" key="1">
    <source>
        <dbReference type="SAM" id="MobiDB-lite"/>
    </source>
</evidence>
<evidence type="ECO:0000313" key="3">
    <source>
        <dbReference type="Proteomes" id="UP000198828"/>
    </source>
</evidence>